<protein>
    <submittedName>
        <fullName evidence="1">CSMD1 protein</fullName>
    </submittedName>
</protein>
<organism evidence="1 2">
    <name type="scientific">Symbiodinium pilosum</name>
    <name type="common">Dinoflagellate</name>
    <dbReference type="NCBI Taxonomy" id="2952"/>
    <lineage>
        <taxon>Eukaryota</taxon>
        <taxon>Sar</taxon>
        <taxon>Alveolata</taxon>
        <taxon>Dinophyceae</taxon>
        <taxon>Suessiales</taxon>
        <taxon>Symbiodiniaceae</taxon>
        <taxon>Symbiodinium</taxon>
    </lineage>
</organism>
<sequence length="266" mass="29815">LQKSLRLQANSWAQNASQRLQSDAWHACFESVSVREANLTAEEDSRGYAVRSDWVSGPNAVFRFVLGCFLDRTCGDYSAFYFMEFDAVPIRPGWLEQFILEAFTYPPAAIRGSRYRGELSRGLIVLCPWPRLFHINGNAVYNISHPWLRFLHQQLEEDASAGRSSVAFDVRMANLTMELWNASEDMPYSADSLLIGNYAQTLLNSSALYERYEGAVNLLVEGEFASGASAGRGFQSPEFVRHGSRSNVFENVNESEITLGVIANSL</sequence>
<dbReference type="AlphaFoldDB" id="A0A812N822"/>
<dbReference type="OrthoDB" id="446642at2759"/>
<name>A0A812N822_SYMPI</name>
<gene>
    <name evidence="1" type="primary">CSMD1</name>
    <name evidence="1" type="ORF">SPIL2461_LOCUS6609</name>
</gene>
<proteinExistence type="predicted"/>
<feature type="non-terminal residue" evidence="1">
    <location>
        <position position="1"/>
    </location>
</feature>
<reference evidence="1" key="1">
    <citation type="submission" date="2021-02" db="EMBL/GenBank/DDBJ databases">
        <authorList>
            <person name="Dougan E. K."/>
            <person name="Rhodes N."/>
            <person name="Thang M."/>
            <person name="Chan C."/>
        </authorList>
    </citation>
    <scope>NUCLEOTIDE SEQUENCE</scope>
</reference>
<feature type="non-terminal residue" evidence="1">
    <location>
        <position position="266"/>
    </location>
</feature>
<evidence type="ECO:0000313" key="1">
    <source>
        <dbReference type="EMBL" id="CAE7294028.1"/>
    </source>
</evidence>
<comment type="caution">
    <text evidence="1">The sequence shown here is derived from an EMBL/GenBank/DDBJ whole genome shotgun (WGS) entry which is preliminary data.</text>
</comment>
<dbReference type="EMBL" id="CAJNIZ010010112">
    <property type="protein sequence ID" value="CAE7294028.1"/>
    <property type="molecule type" value="Genomic_DNA"/>
</dbReference>
<dbReference type="Proteomes" id="UP000649617">
    <property type="component" value="Unassembled WGS sequence"/>
</dbReference>
<evidence type="ECO:0000313" key="2">
    <source>
        <dbReference type="Proteomes" id="UP000649617"/>
    </source>
</evidence>
<accession>A0A812N822</accession>
<keyword evidence="2" id="KW-1185">Reference proteome</keyword>